<feature type="transmembrane region" description="Helical" evidence="8">
    <location>
        <begin position="707"/>
        <end position="727"/>
    </location>
</feature>
<evidence type="ECO:0000259" key="11">
    <source>
        <dbReference type="Pfam" id="PF14703"/>
    </source>
</evidence>
<dbReference type="InterPro" id="IPR003864">
    <property type="entry name" value="CSC1/OSCA1-like_7TM"/>
</dbReference>
<evidence type="ECO:0000313" key="12">
    <source>
        <dbReference type="EMBL" id="ODV88193.1"/>
    </source>
</evidence>
<dbReference type="STRING" id="983967.A0A1E4T8Z5"/>
<keyword evidence="13" id="KW-1185">Reference proteome</keyword>
<feature type="transmembrane region" description="Helical" evidence="8">
    <location>
        <begin position="430"/>
        <end position="449"/>
    </location>
</feature>
<feature type="transmembrane region" description="Helical" evidence="8">
    <location>
        <begin position="478"/>
        <end position="502"/>
    </location>
</feature>
<feature type="transmembrane region" description="Helical" evidence="8">
    <location>
        <begin position="566"/>
        <end position="595"/>
    </location>
</feature>
<evidence type="ECO:0000256" key="4">
    <source>
        <dbReference type="ARBA" id="ARBA00022692"/>
    </source>
</evidence>
<dbReference type="GO" id="GO:0005227">
    <property type="term" value="F:calcium-activated cation channel activity"/>
    <property type="evidence" value="ECO:0007669"/>
    <property type="project" value="InterPro"/>
</dbReference>
<feature type="transmembrane region" description="Helical" evidence="8">
    <location>
        <begin position="644"/>
        <end position="660"/>
    </location>
</feature>
<feature type="domain" description="CSC1/OSCA1-like cytosolic" evidence="11">
    <location>
        <begin position="205"/>
        <end position="416"/>
    </location>
</feature>
<comment type="similarity">
    <text evidence="2">Belongs to the CSC1 (TC 1.A.17) family.</text>
</comment>
<dbReference type="EMBL" id="KV453847">
    <property type="protein sequence ID" value="ODV88193.1"/>
    <property type="molecule type" value="Genomic_DNA"/>
</dbReference>
<keyword evidence="3" id="KW-0813">Transport</keyword>
<dbReference type="InterPro" id="IPR027815">
    <property type="entry name" value="CSC1/OSCA1-like_cyt"/>
</dbReference>
<evidence type="ECO:0008006" key="14">
    <source>
        <dbReference type="Google" id="ProtNLM"/>
    </source>
</evidence>
<gene>
    <name evidence="12" type="ORF">CANARDRAFT_26342</name>
</gene>
<dbReference type="Pfam" id="PF14703">
    <property type="entry name" value="PHM7_cyt"/>
    <property type="match status" value="1"/>
</dbReference>
<dbReference type="PANTHER" id="PTHR13018:SF5">
    <property type="entry name" value="RE44586P"/>
    <property type="match status" value="1"/>
</dbReference>
<feature type="compositionally biased region" description="Polar residues" evidence="7">
    <location>
        <begin position="801"/>
        <end position="814"/>
    </location>
</feature>
<keyword evidence="4 8" id="KW-0812">Transmembrane</keyword>
<organism evidence="12 13">
    <name type="scientific">[Candida] arabinofermentans NRRL YB-2248</name>
    <dbReference type="NCBI Taxonomy" id="983967"/>
    <lineage>
        <taxon>Eukaryota</taxon>
        <taxon>Fungi</taxon>
        <taxon>Dikarya</taxon>
        <taxon>Ascomycota</taxon>
        <taxon>Saccharomycotina</taxon>
        <taxon>Pichiomycetes</taxon>
        <taxon>Pichiales</taxon>
        <taxon>Pichiaceae</taxon>
        <taxon>Ogataea</taxon>
        <taxon>Ogataea/Candida clade</taxon>
    </lineage>
</organism>
<dbReference type="Proteomes" id="UP000094801">
    <property type="component" value="Unassembled WGS sequence"/>
</dbReference>
<keyword evidence="5 8" id="KW-1133">Transmembrane helix</keyword>
<evidence type="ECO:0000256" key="3">
    <source>
        <dbReference type="ARBA" id="ARBA00022448"/>
    </source>
</evidence>
<dbReference type="InterPro" id="IPR045122">
    <property type="entry name" value="Csc1-like"/>
</dbReference>
<evidence type="ECO:0000256" key="2">
    <source>
        <dbReference type="ARBA" id="ARBA00007779"/>
    </source>
</evidence>
<dbReference type="Pfam" id="PF13967">
    <property type="entry name" value="RSN1_TM"/>
    <property type="match status" value="1"/>
</dbReference>
<evidence type="ECO:0000313" key="13">
    <source>
        <dbReference type="Proteomes" id="UP000094801"/>
    </source>
</evidence>
<proteinExistence type="inferred from homology"/>
<accession>A0A1E4T8Z5</accession>
<feature type="transmembrane region" description="Helical" evidence="8">
    <location>
        <begin position="523"/>
        <end position="546"/>
    </location>
</feature>
<feature type="transmembrane region" description="Helical" evidence="8">
    <location>
        <begin position="681"/>
        <end position="701"/>
    </location>
</feature>
<feature type="transmembrane region" description="Helical" evidence="8">
    <location>
        <begin position="616"/>
        <end position="638"/>
    </location>
</feature>
<feature type="domain" description="CSC1/OSCA1-like N-terminal transmembrane" evidence="10">
    <location>
        <begin position="27"/>
        <end position="185"/>
    </location>
</feature>
<evidence type="ECO:0000256" key="1">
    <source>
        <dbReference type="ARBA" id="ARBA00004141"/>
    </source>
</evidence>
<feature type="transmembrane region" description="Helical" evidence="8">
    <location>
        <begin position="109"/>
        <end position="128"/>
    </location>
</feature>
<evidence type="ECO:0000259" key="9">
    <source>
        <dbReference type="Pfam" id="PF02714"/>
    </source>
</evidence>
<dbReference type="InterPro" id="IPR032880">
    <property type="entry name" value="CSC1/OSCA1-like_N"/>
</dbReference>
<reference evidence="13" key="1">
    <citation type="submission" date="2016-04" db="EMBL/GenBank/DDBJ databases">
        <title>Comparative genomics of biotechnologically important yeasts.</title>
        <authorList>
            <consortium name="DOE Joint Genome Institute"/>
            <person name="Riley R."/>
            <person name="Haridas S."/>
            <person name="Wolfe K.H."/>
            <person name="Lopes M.R."/>
            <person name="Hittinger C.T."/>
            <person name="Goker M."/>
            <person name="Salamov A."/>
            <person name="Wisecaver J."/>
            <person name="Long T.M."/>
            <person name="Aerts A.L."/>
            <person name="Barry K."/>
            <person name="Choi C."/>
            <person name="Clum A."/>
            <person name="Coughlan A.Y."/>
            <person name="Deshpande S."/>
            <person name="Douglass A.P."/>
            <person name="Hanson S.J."/>
            <person name="Klenk H.-P."/>
            <person name="Labutti K."/>
            <person name="Lapidus A."/>
            <person name="Lindquist E."/>
            <person name="Lipzen A."/>
            <person name="Meier-Kolthoff J.P."/>
            <person name="Ohm R.A."/>
            <person name="Otillar R.P."/>
            <person name="Pangilinan J."/>
            <person name="Peng Y."/>
            <person name="Rokas A."/>
            <person name="Rosa C.A."/>
            <person name="Scheuner C."/>
            <person name="Sibirny A.A."/>
            <person name="Slot J.C."/>
            <person name="Stielow J.B."/>
            <person name="Sun H."/>
            <person name="Kurtzman C.P."/>
            <person name="Blackwell M."/>
            <person name="Grigoriev I.V."/>
            <person name="Jeffries T.W."/>
        </authorList>
    </citation>
    <scope>NUCLEOTIDE SEQUENCE [LARGE SCALE GENOMIC DNA]</scope>
    <source>
        <strain evidence="13">NRRL YB-2248</strain>
    </source>
</reference>
<feature type="transmembrane region" description="Helical" evidence="8">
    <location>
        <begin position="29"/>
        <end position="50"/>
    </location>
</feature>
<evidence type="ECO:0000256" key="6">
    <source>
        <dbReference type="ARBA" id="ARBA00023136"/>
    </source>
</evidence>
<dbReference type="OrthoDB" id="1689567at2759"/>
<keyword evidence="6 8" id="KW-0472">Membrane</keyword>
<comment type="subcellular location">
    <subcellularLocation>
        <location evidence="1">Membrane</location>
        <topology evidence="1">Multi-pass membrane protein</topology>
    </subcellularLocation>
</comment>
<feature type="transmembrane region" description="Helical" evidence="8">
    <location>
        <begin position="162"/>
        <end position="183"/>
    </location>
</feature>
<feature type="region of interest" description="Disordered" evidence="7">
    <location>
        <begin position="772"/>
        <end position="830"/>
    </location>
</feature>
<dbReference type="GO" id="GO:0005886">
    <property type="term" value="C:plasma membrane"/>
    <property type="evidence" value="ECO:0007669"/>
    <property type="project" value="TreeGrafter"/>
</dbReference>
<dbReference type="PANTHER" id="PTHR13018">
    <property type="entry name" value="PROBABLE MEMBRANE PROTEIN DUF221-RELATED"/>
    <property type="match status" value="1"/>
</dbReference>
<evidence type="ECO:0000259" key="10">
    <source>
        <dbReference type="Pfam" id="PF13967"/>
    </source>
</evidence>
<dbReference type="Pfam" id="PF02714">
    <property type="entry name" value="RSN1_7TM"/>
    <property type="match status" value="1"/>
</dbReference>
<evidence type="ECO:0000256" key="5">
    <source>
        <dbReference type="ARBA" id="ARBA00022989"/>
    </source>
</evidence>
<name>A0A1E4T8Z5_9ASCO</name>
<evidence type="ECO:0000256" key="8">
    <source>
        <dbReference type="SAM" id="Phobius"/>
    </source>
</evidence>
<dbReference type="AlphaFoldDB" id="A0A1E4T8Z5"/>
<protein>
    <recommendedName>
        <fullName evidence="14">CSC1/OSCA1-like 7TM region domain-containing protein</fullName>
    </recommendedName>
</protein>
<sequence length="895" mass="102139">MDGLLGGNNKTEEPPPFDPRGTTQTVFKVQLYVCSFMGVLIFLIFCLTRYKFPLVYSVRPYRNKTIKRLPDNFLGWMKVLYSITNDEFLQVAGLDAYVFLCFFRMGIKIFCTMTIIGITVLTPLRYVLTGDLDNDELAQSSLLMFLSSKGTDKQHPDSDTTAYLLVCTVFTYIFTAIVYFFLFRETTHIIKTRQKCLGSQRSITDRTIAISNIPQDLEDEEALKTHIETLGVGKVENIALVHDYSELNKLFNERKIVVRKLEQLYSSFYGLDIRILSKKSTASTTLKVYRSLDGPQPGDIVYSPNLEEFEGLPDESTPLLKAFDSKNRPKKRPTHRLTMFGPRVDSFDYFSKKLIILDKQINALKAKNDFKSIPHAFVTMTSMSDAQMAAQAVFSPNVFQLITCLAPSPFDVNWENLLLSAKAVFIRKNVLELIIILFSILLIMPLRYISSLLNVNAIKKMWPEFGEYLMKHELIRTIVTGLIPTYLFTIINVILPYVISILSNLQGLVSKGDVELSVIRKNFLYIFFNMFLVFTLFGTLSSYKALLTDTTKIAPLLATSMKTLSLFYVDLILLQGLIMFPFKLLQIGDLAFLFWQYVMCSSWQTPRDYRDLFYKPALFEVGLILPQHIMIFIITIIYSVMSTKILTSGLVYFVLGYYVYKYQLVYSMVHPYHSTGKAWPIVFRRVCLGVFFLQLQMFGTLALEQSFILAGFIVPLFPCTVLILMFFNRNYQPLLHYIALDAIKTSGQSVERDGDDLENMLNNSNITISHNNERLVGTSPSRRHSMALRSPSPSPPESISNQGDATSSQLSQPSLKKRKSTIDEERESSQSYVYPHLLDPLDGPWIGFVGDNIDSVYFYAASELEMETVDSVSQLDDVEISSVIVRKRNTTIEFD</sequence>
<evidence type="ECO:0000256" key="7">
    <source>
        <dbReference type="SAM" id="MobiDB-lite"/>
    </source>
</evidence>
<feature type="domain" description="CSC1/OSCA1-like 7TM region" evidence="9">
    <location>
        <begin position="430"/>
        <end position="701"/>
    </location>
</feature>